<comment type="subcellular location">
    <subcellularLocation>
        <location evidence="1">Cell inner membrane</location>
        <topology evidence="1">Multi-pass membrane protein</topology>
    </subcellularLocation>
</comment>
<feature type="transmembrane region" description="Helical" evidence="7">
    <location>
        <begin position="35"/>
        <end position="58"/>
    </location>
</feature>
<feature type="transmembrane region" description="Helical" evidence="7">
    <location>
        <begin position="89"/>
        <end position="110"/>
    </location>
</feature>
<name>A0ABP8PZ05_9GAMM</name>
<feature type="transmembrane region" description="Helical" evidence="7">
    <location>
        <begin position="6"/>
        <end position="23"/>
    </location>
</feature>
<reference evidence="9" key="1">
    <citation type="journal article" date="2019" name="Int. J. Syst. Evol. Microbiol.">
        <title>The Global Catalogue of Microorganisms (GCM) 10K type strain sequencing project: providing services to taxonomists for standard genome sequencing and annotation.</title>
        <authorList>
            <consortium name="The Broad Institute Genomics Platform"/>
            <consortium name="The Broad Institute Genome Sequencing Center for Infectious Disease"/>
            <person name="Wu L."/>
            <person name="Ma J."/>
        </authorList>
    </citation>
    <scope>NUCLEOTIDE SEQUENCE [LARGE SCALE GENOMIC DNA]</scope>
    <source>
        <strain evidence="9">JCM 32226</strain>
    </source>
</reference>
<feature type="transmembrane region" description="Helical" evidence="7">
    <location>
        <begin position="116"/>
        <end position="140"/>
    </location>
</feature>
<gene>
    <name evidence="8" type="primary">yjfF</name>
    <name evidence="8" type="ORF">GCM10023095_07200</name>
</gene>
<evidence type="ECO:0000256" key="5">
    <source>
        <dbReference type="ARBA" id="ARBA00022989"/>
    </source>
</evidence>
<feature type="transmembrane region" description="Helical" evidence="7">
    <location>
        <begin position="246"/>
        <end position="272"/>
    </location>
</feature>
<evidence type="ECO:0000256" key="7">
    <source>
        <dbReference type="SAM" id="Phobius"/>
    </source>
</evidence>
<keyword evidence="6 7" id="KW-0472">Membrane</keyword>
<feature type="transmembrane region" description="Helical" evidence="7">
    <location>
        <begin position="161"/>
        <end position="183"/>
    </location>
</feature>
<dbReference type="EMBL" id="BAABFC010000003">
    <property type="protein sequence ID" value="GAA4494873.1"/>
    <property type="molecule type" value="Genomic_DNA"/>
</dbReference>
<feature type="transmembrane region" description="Helical" evidence="7">
    <location>
        <begin position="64"/>
        <end position="82"/>
    </location>
</feature>
<evidence type="ECO:0000256" key="3">
    <source>
        <dbReference type="ARBA" id="ARBA00022475"/>
    </source>
</evidence>
<keyword evidence="3" id="KW-1003">Cell membrane</keyword>
<dbReference type="PANTHER" id="PTHR32196">
    <property type="entry name" value="ABC TRANSPORTER PERMEASE PROTEIN YPHD-RELATED-RELATED"/>
    <property type="match status" value="1"/>
</dbReference>
<dbReference type="CDD" id="cd06579">
    <property type="entry name" value="TM_PBP1_transp_AraH_like"/>
    <property type="match status" value="1"/>
</dbReference>
<accession>A0ABP8PZ05</accession>
<feature type="transmembrane region" description="Helical" evidence="7">
    <location>
        <begin position="212"/>
        <end position="234"/>
    </location>
</feature>
<feature type="transmembrane region" description="Helical" evidence="7">
    <location>
        <begin position="292"/>
        <end position="312"/>
    </location>
</feature>
<evidence type="ECO:0000256" key="2">
    <source>
        <dbReference type="ARBA" id="ARBA00007942"/>
    </source>
</evidence>
<keyword evidence="5 7" id="KW-1133">Transmembrane helix</keyword>
<evidence type="ECO:0000256" key="1">
    <source>
        <dbReference type="ARBA" id="ARBA00004429"/>
    </source>
</evidence>
<comment type="similarity">
    <text evidence="2">Belongs to the binding-protein-dependent transport system permease family. AraH/RbsC subfamily.</text>
</comment>
<protein>
    <submittedName>
        <fullName evidence="8">Sugar ABC transporter permease YjfF</fullName>
    </submittedName>
</protein>
<dbReference type="Proteomes" id="UP001501321">
    <property type="component" value="Unassembled WGS sequence"/>
</dbReference>
<keyword evidence="4 7" id="KW-0812">Transmembrane</keyword>
<evidence type="ECO:0000256" key="4">
    <source>
        <dbReference type="ARBA" id="ARBA00022692"/>
    </source>
</evidence>
<dbReference type="NCBIfam" id="NF008630">
    <property type="entry name" value="PRK11618.1"/>
    <property type="match status" value="1"/>
</dbReference>
<dbReference type="PANTHER" id="PTHR32196:SF63">
    <property type="entry name" value="INNER MEMBRANE ABC TRANSPORTER PERMEASE PROTEIN YJFF"/>
    <property type="match status" value="1"/>
</dbReference>
<dbReference type="InterPro" id="IPR001851">
    <property type="entry name" value="ABC_transp_permease"/>
</dbReference>
<comment type="caution">
    <text evidence="8">The sequence shown here is derived from an EMBL/GenBank/DDBJ whole genome shotgun (WGS) entry which is preliminary data.</text>
</comment>
<proteinExistence type="inferred from homology"/>
<evidence type="ECO:0000313" key="9">
    <source>
        <dbReference type="Proteomes" id="UP001501321"/>
    </source>
</evidence>
<evidence type="ECO:0000256" key="6">
    <source>
        <dbReference type="ARBA" id="ARBA00023136"/>
    </source>
</evidence>
<organism evidence="8 9">
    <name type="scientific">Pseudaeromonas paramecii</name>
    <dbReference type="NCBI Taxonomy" id="2138166"/>
    <lineage>
        <taxon>Bacteria</taxon>
        <taxon>Pseudomonadati</taxon>
        <taxon>Pseudomonadota</taxon>
        <taxon>Gammaproteobacteria</taxon>
        <taxon>Aeromonadales</taxon>
        <taxon>Aeromonadaceae</taxon>
        <taxon>Pseudaeromonas</taxon>
    </lineage>
</organism>
<evidence type="ECO:0000313" key="8">
    <source>
        <dbReference type="EMBL" id="GAA4494873.1"/>
    </source>
</evidence>
<sequence length="323" mass="33912">MKNERWIPVLATLLVLLLLYAFGVSQYRNFASTLVLGNLLTDNAFVIIAGVGMTLVILSGGIDLSVGSMIAFTGVLIALLVGQAGWHPLAAIGFALLLGTCIGAIMGYLIDAFELQPFIVTLALMFLLRGLAFLLSLESVPIDPPFVEQFANFRIPLPGRGWLTASALVMLVVLLAGMVLAHYTRFGTNVYAVGGDKSSAALLGVSVRGTLVGVYACSGFTSALAGVIYTLYTASGYPLATVGVELDVIAAVVIGGTLLTGGVGFIFGTLLGGLIQGVIQTLIAFDGSLNSWWTKIVIGLLLFIFIVLQRLLSRSFGSMLKAA</sequence>
<dbReference type="RefSeq" id="WP_345010135.1">
    <property type="nucleotide sequence ID" value="NZ_BAABFC010000003.1"/>
</dbReference>
<keyword evidence="9" id="KW-1185">Reference proteome</keyword>
<dbReference type="Pfam" id="PF02653">
    <property type="entry name" value="BPD_transp_2"/>
    <property type="match status" value="1"/>
</dbReference>